<keyword evidence="9 15" id="KW-0418">Kinase</keyword>
<comment type="catalytic activity">
    <reaction evidence="2 13">
        <text>7,8-dihydroneopterin = 6-hydroxymethyl-7,8-dihydropterin + glycolaldehyde</text>
        <dbReference type="Rhea" id="RHEA:10540"/>
        <dbReference type="ChEBI" id="CHEBI:17001"/>
        <dbReference type="ChEBI" id="CHEBI:17071"/>
        <dbReference type="ChEBI" id="CHEBI:44841"/>
        <dbReference type="EC" id="4.1.2.25"/>
    </reaction>
</comment>
<dbReference type="InterPro" id="IPR006156">
    <property type="entry name" value="Dihydroneopterin_aldolase"/>
</dbReference>
<accession>A0A2M9C4Z5</accession>
<dbReference type="GO" id="GO:0016301">
    <property type="term" value="F:kinase activity"/>
    <property type="evidence" value="ECO:0007669"/>
    <property type="project" value="UniProtKB-KW"/>
</dbReference>
<dbReference type="PANTHER" id="PTHR43071">
    <property type="entry name" value="2-AMINO-4-HYDROXY-6-HYDROXYMETHYLDIHYDROPTERIDINE PYROPHOSPHOKINASE"/>
    <property type="match status" value="1"/>
</dbReference>
<dbReference type="GO" id="GO:0046656">
    <property type="term" value="P:folic acid biosynthetic process"/>
    <property type="evidence" value="ECO:0007669"/>
    <property type="project" value="UniProtKB-UniRule"/>
</dbReference>
<evidence type="ECO:0000313" key="15">
    <source>
        <dbReference type="EMBL" id="PJJ65598.1"/>
    </source>
</evidence>
<dbReference type="EC" id="4.1.2.25" evidence="13"/>
<dbReference type="CDD" id="cd00534">
    <property type="entry name" value="DHNA_DHNTPE"/>
    <property type="match status" value="1"/>
</dbReference>
<dbReference type="EC" id="2.7.6.3" evidence="13"/>
<dbReference type="InterPro" id="IPR035907">
    <property type="entry name" value="Hppk_sf"/>
</dbReference>
<dbReference type="OrthoDB" id="9808041at2"/>
<dbReference type="CDD" id="cd00483">
    <property type="entry name" value="HPPK"/>
    <property type="match status" value="1"/>
</dbReference>
<keyword evidence="7" id="KW-0808">Transferase</keyword>
<comment type="pathway">
    <text evidence="4">Cofactor biosynthesis; tetrahydrofolate biosynthesis; 2-amino-4-hydroxy-6-hydroxymethyl-7,8-dihydropteridine diphosphate from 7,8-dihydroneopterin triphosphate: step 4/4.</text>
</comment>
<keyword evidence="10" id="KW-0067">ATP-binding</keyword>
<keyword evidence="8" id="KW-0547">Nucleotide-binding</keyword>
<evidence type="ECO:0000256" key="7">
    <source>
        <dbReference type="ARBA" id="ARBA00022679"/>
    </source>
</evidence>
<comment type="similarity">
    <text evidence="6">In the N-terminal section; belongs to the DHNA family.</text>
</comment>
<dbReference type="GO" id="GO:0005524">
    <property type="term" value="F:ATP binding"/>
    <property type="evidence" value="ECO:0007669"/>
    <property type="project" value="UniProtKB-KW"/>
</dbReference>
<evidence type="ECO:0000256" key="11">
    <source>
        <dbReference type="ARBA" id="ARBA00022909"/>
    </source>
</evidence>
<dbReference type="GO" id="GO:0003848">
    <property type="term" value="F:2-amino-4-hydroxy-6-hydroxymethyldihydropteridine diphosphokinase activity"/>
    <property type="evidence" value="ECO:0007669"/>
    <property type="project" value="UniProtKB-EC"/>
</dbReference>
<evidence type="ECO:0000256" key="13">
    <source>
        <dbReference type="RuleBase" id="RU362079"/>
    </source>
</evidence>
<comment type="catalytic activity">
    <reaction evidence="1">
        <text>6-hydroxymethyl-7,8-dihydropterin + ATP = (7,8-dihydropterin-6-yl)methyl diphosphate + AMP + H(+)</text>
        <dbReference type="Rhea" id="RHEA:11412"/>
        <dbReference type="ChEBI" id="CHEBI:15378"/>
        <dbReference type="ChEBI" id="CHEBI:30616"/>
        <dbReference type="ChEBI" id="CHEBI:44841"/>
        <dbReference type="ChEBI" id="CHEBI:72950"/>
        <dbReference type="ChEBI" id="CHEBI:456215"/>
        <dbReference type="EC" id="2.7.6.3"/>
    </reaction>
</comment>
<dbReference type="Pfam" id="PF02152">
    <property type="entry name" value="FolB"/>
    <property type="match status" value="1"/>
</dbReference>
<comment type="function">
    <text evidence="13">Catalyzes the conversion of 7,8-dihydroneopterin to 6-hydroxymethyl-7,8-dihydropterin.</text>
</comment>
<dbReference type="InterPro" id="IPR000550">
    <property type="entry name" value="Hppk"/>
</dbReference>
<proteinExistence type="inferred from homology"/>
<evidence type="ECO:0000256" key="4">
    <source>
        <dbReference type="ARBA" id="ARBA00005051"/>
    </source>
</evidence>
<protein>
    <recommendedName>
        <fullName evidence="13">Bifunctional folate synthesis protein</fullName>
    </recommendedName>
    <domain>
        <recommendedName>
            <fullName evidence="13">Dihydroneopterin aldolase</fullName>
            <shortName evidence="13">DHNA</shortName>
            <ecNumber evidence="13">4.1.2.25</ecNumber>
        </recommendedName>
        <alternativeName>
            <fullName evidence="13">7,8-dihydroneopterin aldolase</fullName>
        </alternativeName>
    </domain>
    <domain>
        <recommendedName>
            <fullName evidence="13">2-amino-4-hydroxy-6-hydroxymethyldihydropteridine pyrophosphokinase</fullName>
            <ecNumber evidence="13">2.7.6.3</ecNumber>
        </recommendedName>
        <alternativeName>
            <fullName evidence="13">6-hydroxymethyl-7,8-dihydropterin pyrophosphokinase</fullName>
            <shortName evidence="13">PPPK</shortName>
        </alternativeName>
        <alternativeName>
            <fullName evidence="13">7,8-dihydro-6-hydroxymethylpterin pyrophosphokinase</fullName>
            <shortName evidence="13">HPPK</shortName>
        </alternativeName>
    </domain>
</protein>
<dbReference type="PANTHER" id="PTHR43071:SF1">
    <property type="entry name" value="2-AMINO-4-HYDROXY-6-HYDROXYMETHYLDIHYDROPTERIDINE PYROPHOSPHOKINASE"/>
    <property type="match status" value="1"/>
</dbReference>
<dbReference type="SMART" id="SM00905">
    <property type="entry name" value="FolB"/>
    <property type="match status" value="1"/>
</dbReference>
<dbReference type="NCBIfam" id="TIGR01498">
    <property type="entry name" value="folK"/>
    <property type="match status" value="1"/>
</dbReference>
<dbReference type="EMBL" id="PGFB01000001">
    <property type="protein sequence ID" value="PJJ65598.1"/>
    <property type="molecule type" value="Genomic_DNA"/>
</dbReference>
<dbReference type="SUPFAM" id="SSF55083">
    <property type="entry name" value="6-hydroxymethyl-7,8-dihydropterin pyrophosphokinase, HPPK"/>
    <property type="match status" value="1"/>
</dbReference>
<dbReference type="FunFam" id="3.30.1130.10:FF:000003">
    <property type="entry name" value="7,8-dihydroneopterin aldolase"/>
    <property type="match status" value="1"/>
</dbReference>
<dbReference type="GO" id="GO:0004150">
    <property type="term" value="F:dihydroneopterin aldolase activity"/>
    <property type="evidence" value="ECO:0007669"/>
    <property type="project" value="UniProtKB-UniRule"/>
</dbReference>
<dbReference type="NCBIfam" id="TIGR00526">
    <property type="entry name" value="folB_dom"/>
    <property type="match status" value="1"/>
</dbReference>
<keyword evidence="12 13" id="KW-0456">Lyase</keyword>
<feature type="domain" description="Dihydroneopterin aldolase/epimerase" evidence="14">
    <location>
        <begin position="10"/>
        <end position="122"/>
    </location>
</feature>
<dbReference type="InterPro" id="IPR043133">
    <property type="entry name" value="GTP-CH-I_C/QueF"/>
</dbReference>
<evidence type="ECO:0000256" key="10">
    <source>
        <dbReference type="ARBA" id="ARBA00022840"/>
    </source>
</evidence>
<dbReference type="AlphaFoldDB" id="A0A2M9C4Z5"/>
<evidence type="ECO:0000256" key="2">
    <source>
        <dbReference type="ARBA" id="ARBA00001353"/>
    </source>
</evidence>
<evidence type="ECO:0000256" key="5">
    <source>
        <dbReference type="ARBA" id="ARBA00005708"/>
    </source>
</evidence>
<comment type="caution">
    <text evidence="15">The sequence shown here is derived from an EMBL/GenBank/DDBJ whole genome shotgun (WGS) entry which is preliminary data.</text>
</comment>
<dbReference type="Gene3D" id="3.30.1130.10">
    <property type="match status" value="1"/>
</dbReference>
<dbReference type="NCBIfam" id="TIGR00525">
    <property type="entry name" value="folB"/>
    <property type="match status" value="1"/>
</dbReference>
<evidence type="ECO:0000256" key="6">
    <source>
        <dbReference type="ARBA" id="ARBA00009640"/>
    </source>
</evidence>
<evidence type="ECO:0000259" key="14">
    <source>
        <dbReference type="SMART" id="SM00905"/>
    </source>
</evidence>
<name>A0A2M9C4Z5_9MICO</name>
<sequence>MVCVTDQDSITLTGLRVHANHGLYDFERQNGQDFVVDVTAWLSLLAAGSTDDIASTVHYGELAVEIHDAVAGEPVDLIETLAERVARTVLAHDPVERVRVTVHKPDAPISVPFEDVAVTIVRPRSEHAVLALGSNLGDREATLRAAVNDLDAVPGITVDAFSPLYETDAVRPDGVDPDAPAYLNAVALVHTSLTPHELLAATGAIELAHGRVRDVHWGDRTLDIDIVSYGSLRSSDETLTLPHPRAAERDFVLVPWLDVDLRAAIPGVGSVARLVAGLGGPGAGGPGGHDVSLRRYTGAGEPR</sequence>
<evidence type="ECO:0000256" key="3">
    <source>
        <dbReference type="ARBA" id="ARBA00005013"/>
    </source>
</evidence>
<dbReference type="InterPro" id="IPR006157">
    <property type="entry name" value="FolB_dom"/>
</dbReference>
<organism evidence="15 16">
    <name type="scientific">Compostimonas suwonensis</name>
    <dbReference type="NCBI Taxonomy" id="1048394"/>
    <lineage>
        <taxon>Bacteria</taxon>
        <taxon>Bacillati</taxon>
        <taxon>Actinomycetota</taxon>
        <taxon>Actinomycetes</taxon>
        <taxon>Micrococcales</taxon>
        <taxon>Microbacteriaceae</taxon>
        <taxon>Compostimonas</taxon>
    </lineage>
</organism>
<dbReference type="GO" id="GO:0046654">
    <property type="term" value="P:tetrahydrofolate biosynthetic process"/>
    <property type="evidence" value="ECO:0007669"/>
    <property type="project" value="UniProtKB-UniRule"/>
</dbReference>
<evidence type="ECO:0000256" key="8">
    <source>
        <dbReference type="ARBA" id="ARBA00022741"/>
    </source>
</evidence>
<comment type="pathway">
    <text evidence="3 13">Cofactor biosynthesis; tetrahydrofolate biosynthesis; 2-amino-4-hydroxy-6-hydroxymethyl-7,8-dihydropteridine diphosphate from 7,8-dihydroneopterin triphosphate: step 3/4.</text>
</comment>
<evidence type="ECO:0000256" key="1">
    <source>
        <dbReference type="ARBA" id="ARBA00000198"/>
    </source>
</evidence>
<evidence type="ECO:0000313" key="16">
    <source>
        <dbReference type="Proteomes" id="UP000230161"/>
    </source>
</evidence>
<dbReference type="UniPathway" id="UPA00077">
    <property type="reaction ID" value="UER00154"/>
</dbReference>
<keyword evidence="16" id="KW-1185">Reference proteome</keyword>
<keyword evidence="11 13" id="KW-0289">Folate biosynthesis</keyword>
<reference evidence="15 16" key="1">
    <citation type="submission" date="2017-11" db="EMBL/GenBank/DDBJ databases">
        <title>Genomic Encyclopedia of Archaeal and Bacterial Type Strains, Phase II (KMG-II): From Individual Species to Whole Genera.</title>
        <authorList>
            <person name="Goeker M."/>
        </authorList>
    </citation>
    <scope>NUCLEOTIDE SEQUENCE [LARGE SCALE GENOMIC DNA]</scope>
    <source>
        <strain evidence="15 16">DSM 25625</strain>
    </source>
</reference>
<dbReference type="Proteomes" id="UP000230161">
    <property type="component" value="Unassembled WGS sequence"/>
</dbReference>
<evidence type="ECO:0000256" key="12">
    <source>
        <dbReference type="ARBA" id="ARBA00023239"/>
    </source>
</evidence>
<gene>
    <name evidence="15" type="ORF">CLV54_0634</name>
</gene>
<evidence type="ECO:0000256" key="9">
    <source>
        <dbReference type="ARBA" id="ARBA00022777"/>
    </source>
</evidence>
<dbReference type="Pfam" id="PF01288">
    <property type="entry name" value="HPPK"/>
    <property type="match status" value="1"/>
</dbReference>
<dbReference type="SUPFAM" id="SSF55620">
    <property type="entry name" value="Tetrahydrobiopterin biosynthesis enzymes-like"/>
    <property type="match status" value="1"/>
</dbReference>
<dbReference type="Gene3D" id="3.30.70.560">
    <property type="entry name" value="7,8-Dihydro-6-hydroxymethylpterin-pyrophosphokinase HPPK"/>
    <property type="match status" value="1"/>
</dbReference>
<comment type="similarity">
    <text evidence="5 13">Belongs to the DHNA family.</text>
</comment>